<sequence>MAYYIKDTCKNCGACEDKCPVDAIDKADGKRVIDNDMCINCGKCVRFCPVDAIKTR</sequence>
<dbReference type="PANTHER" id="PTHR24960:SF79">
    <property type="entry name" value="PHOTOSYSTEM I IRON-SULFUR CENTER"/>
    <property type="match status" value="1"/>
</dbReference>
<evidence type="ECO:0000256" key="3">
    <source>
        <dbReference type="ARBA" id="ARBA00023004"/>
    </source>
</evidence>
<dbReference type="InterPro" id="IPR050157">
    <property type="entry name" value="PSI_iron-sulfur_center"/>
</dbReference>
<dbReference type="PROSITE" id="PS51379">
    <property type="entry name" value="4FE4S_FER_2"/>
    <property type="match status" value="2"/>
</dbReference>
<dbReference type="AlphaFoldDB" id="A0A2J6WRB5"/>
<name>A0A2J6WRB5_9BACT</name>
<dbReference type="PROSITE" id="PS00198">
    <property type="entry name" value="4FE4S_FER_1"/>
    <property type="match status" value="1"/>
</dbReference>
<dbReference type="InterPro" id="IPR017900">
    <property type="entry name" value="4Fe4S_Fe_S_CS"/>
</dbReference>
<evidence type="ECO:0000256" key="2">
    <source>
        <dbReference type="ARBA" id="ARBA00022723"/>
    </source>
</evidence>
<proteinExistence type="predicted"/>
<comment type="caution">
    <text evidence="6">The sequence shown here is derived from an EMBL/GenBank/DDBJ whole genome shotgun (WGS) entry which is preliminary data.</text>
</comment>
<organism evidence="6 7">
    <name type="scientific">Calditerrivibrio nitroreducens</name>
    <dbReference type="NCBI Taxonomy" id="477976"/>
    <lineage>
        <taxon>Bacteria</taxon>
        <taxon>Pseudomonadati</taxon>
        <taxon>Deferribacterota</taxon>
        <taxon>Deferribacteres</taxon>
        <taxon>Deferribacterales</taxon>
        <taxon>Calditerrivibrionaceae</taxon>
    </lineage>
</organism>
<dbReference type="Pfam" id="PF13237">
    <property type="entry name" value="Fer4_10"/>
    <property type="match status" value="1"/>
</dbReference>
<evidence type="ECO:0000313" key="6">
    <source>
        <dbReference type="EMBL" id="PMP72932.1"/>
    </source>
</evidence>
<dbReference type="GO" id="GO:0051539">
    <property type="term" value="F:4 iron, 4 sulfur cluster binding"/>
    <property type="evidence" value="ECO:0007669"/>
    <property type="project" value="UniProtKB-KW"/>
</dbReference>
<dbReference type="EMBL" id="PNIN01000010">
    <property type="protein sequence ID" value="PMP72932.1"/>
    <property type="molecule type" value="Genomic_DNA"/>
</dbReference>
<dbReference type="PANTHER" id="PTHR24960">
    <property type="entry name" value="PHOTOSYSTEM I IRON-SULFUR CENTER-RELATED"/>
    <property type="match status" value="1"/>
</dbReference>
<dbReference type="Proteomes" id="UP000242881">
    <property type="component" value="Unassembled WGS sequence"/>
</dbReference>
<evidence type="ECO:0000259" key="5">
    <source>
        <dbReference type="PROSITE" id="PS51379"/>
    </source>
</evidence>
<dbReference type="InterPro" id="IPR017896">
    <property type="entry name" value="4Fe4S_Fe-S-bd"/>
</dbReference>
<feature type="domain" description="4Fe-4S ferredoxin-type" evidence="5">
    <location>
        <begin position="1"/>
        <end position="28"/>
    </location>
</feature>
<reference evidence="6 7" key="1">
    <citation type="submission" date="2018-01" db="EMBL/GenBank/DDBJ databases">
        <title>Metagenomic assembled genomes from two thermal pools in the Uzon Caldera, Kamchatka, Russia.</title>
        <authorList>
            <person name="Wilkins L."/>
            <person name="Ettinger C."/>
        </authorList>
    </citation>
    <scope>NUCLEOTIDE SEQUENCE [LARGE SCALE GENOMIC DNA]</scope>
    <source>
        <strain evidence="6">ZAV-05</strain>
    </source>
</reference>
<evidence type="ECO:0000256" key="1">
    <source>
        <dbReference type="ARBA" id="ARBA00022485"/>
    </source>
</evidence>
<protein>
    <submittedName>
        <fullName evidence="6">Ferredoxin</fullName>
    </submittedName>
</protein>
<dbReference type="Gene3D" id="3.30.70.20">
    <property type="match status" value="1"/>
</dbReference>
<keyword evidence="2" id="KW-0479">Metal-binding</keyword>
<feature type="domain" description="4Fe-4S ferredoxin-type" evidence="5">
    <location>
        <begin position="29"/>
        <end position="56"/>
    </location>
</feature>
<evidence type="ECO:0000313" key="7">
    <source>
        <dbReference type="Proteomes" id="UP000242881"/>
    </source>
</evidence>
<dbReference type="GO" id="GO:0046872">
    <property type="term" value="F:metal ion binding"/>
    <property type="evidence" value="ECO:0007669"/>
    <property type="project" value="UniProtKB-KW"/>
</dbReference>
<keyword evidence="4" id="KW-0411">Iron-sulfur</keyword>
<evidence type="ECO:0000256" key="4">
    <source>
        <dbReference type="ARBA" id="ARBA00023014"/>
    </source>
</evidence>
<keyword evidence="3" id="KW-0408">Iron</keyword>
<accession>A0A2J6WRB5</accession>
<dbReference type="SUPFAM" id="SSF54862">
    <property type="entry name" value="4Fe-4S ferredoxins"/>
    <property type="match status" value="1"/>
</dbReference>
<gene>
    <name evidence="6" type="ORF">C0187_00590</name>
</gene>
<keyword evidence="1" id="KW-0004">4Fe-4S</keyword>